<comment type="caution">
    <text evidence="3">The sequence shown here is derived from an EMBL/GenBank/DDBJ whole genome shotgun (WGS) entry which is preliminary data.</text>
</comment>
<feature type="domain" description="Phage head morphogenesis" evidence="2">
    <location>
        <begin position="151"/>
        <end position="274"/>
    </location>
</feature>
<accession>A0ABU0EMN9</accession>
<proteinExistence type="predicted"/>
<dbReference type="RefSeq" id="WP_306988385.1">
    <property type="nucleotide sequence ID" value="NZ_JAUSUT010000001.1"/>
</dbReference>
<dbReference type="Pfam" id="PF04233">
    <property type="entry name" value="Phage_Mu_F"/>
    <property type="match status" value="1"/>
</dbReference>
<feature type="region of interest" description="Disordered" evidence="1">
    <location>
        <begin position="89"/>
        <end position="121"/>
    </location>
</feature>
<keyword evidence="4" id="KW-1185">Reference proteome</keyword>
<evidence type="ECO:0000313" key="3">
    <source>
        <dbReference type="EMBL" id="MDQ0376502.1"/>
    </source>
</evidence>
<gene>
    <name evidence="3" type="ORF">FB470_000496</name>
</gene>
<dbReference type="SUPFAM" id="SSF55144">
    <property type="entry name" value="LigT-like"/>
    <property type="match status" value="1"/>
</dbReference>
<dbReference type="Pfam" id="PF13563">
    <property type="entry name" value="2_5_RNA_ligase2"/>
    <property type="match status" value="1"/>
</dbReference>
<dbReference type="EMBL" id="JAUSUT010000001">
    <property type="protein sequence ID" value="MDQ0376502.1"/>
    <property type="molecule type" value="Genomic_DNA"/>
</dbReference>
<reference evidence="3 4" key="1">
    <citation type="submission" date="2023-07" db="EMBL/GenBank/DDBJ databases">
        <title>Sequencing the genomes of 1000 actinobacteria strains.</title>
        <authorList>
            <person name="Klenk H.-P."/>
        </authorList>
    </citation>
    <scope>NUCLEOTIDE SEQUENCE [LARGE SCALE GENOMIC DNA]</scope>
    <source>
        <strain evidence="3 4">DSM 45805</strain>
    </source>
</reference>
<protein>
    <submittedName>
        <fullName evidence="3">SPP1 gp7 family putative phage head morphogenesis protein</fullName>
    </submittedName>
</protein>
<dbReference type="InterPro" id="IPR006528">
    <property type="entry name" value="Phage_head_morphogenesis_dom"/>
</dbReference>
<dbReference type="InterPro" id="IPR009097">
    <property type="entry name" value="Cyclic_Pdiesterase"/>
</dbReference>
<evidence type="ECO:0000313" key="4">
    <source>
        <dbReference type="Proteomes" id="UP001229651"/>
    </source>
</evidence>
<dbReference type="NCBIfam" id="TIGR01641">
    <property type="entry name" value="phageSPP1_gp7"/>
    <property type="match status" value="1"/>
</dbReference>
<name>A0ABU0EMN9_9PSEU</name>
<dbReference type="Gene3D" id="3.90.1140.10">
    <property type="entry name" value="Cyclic phosphodiesterase"/>
    <property type="match status" value="1"/>
</dbReference>
<organism evidence="3 4">
    <name type="scientific">Amycolatopsis thermophila</name>
    <dbReference type="NCBI Taxonomy" id="206084"/>
    <lineage>
        <taxon>Bacteria</taxon>
        <taxon>Bacillati</taxon>
        <taxon>Actinomycetota</taxon>
        <taxon>Actinomycetes</taxon>
        <taxon>Pseudonocardiales</taxon>
        <taxon>Pseudonocardiaceae</taxon>
        <taxon>Amycolatopsis</taxon>
    </lineage>
</organism>
<evidence type="ECO:0000259" key="2">
    <source>
        <dbReference type="Pfam" id="PF04233"/>
    </source>
</evidence>
<sequence length="912" mass="98461">MAPSDRDVERAFEQAHREVEALQVEAENVVRDAVEQMVAAARAAANGGGTPNAESIRAAARQAWDSAVQAILAWLRRAITRLITGRLERLPRTSPTPGPRDPDSVVPGVPEVPGPRPLPDGTRARVDEMAADYVREAGNRLVNVPDQVWEQVQHQLAEGFERGETPQELRERVAQQLDTQEWAPEAERIARTETTGAFNYAQARALDAAETELGERLRRMWIATQDNRTRPTHRRAHRQIVESGEPFRVGGFPLRYPGDPLGPADEVINCRCVAVAVAEDLVIGLSPELIEREREAMEREFRGASVAADVDEAQPSLEAVMPPQLLQYWTAGEGAAKIAWGSPGDFTRCDRYLAEYIHDDSERKGACARLHKLTTGKWPNERGMAADGEMGDSMACPCEAVEATDDTEPAEVVTAEHTSGMIALIPSEADVQRLALEDAVQDDGTPMPLEELHVTLLFLGEAAQWGSEQQAAVHQLAADIAAIGPVIEGNAWAAAAFNPGTDDECVVYLVGDNTGTLSAMHESVCERVHELGDVPLPEQHNPWIPHCTATYRTSDVARLVERVGPITLDRIRVAFGGEYVDYPLVGQLAPEIDDEDRDELDEVDTVEDLLEASAGDAGKTVTARADDTGGEPVGTSTETAAPVVTAAAVDAVAIVAQAVENAPEAPPAEWFEDQHLTAATPITVTPEGQVFGHIALWNSCHRGFEGECVPPPPSSTIDYELAHHKDVVTADGTQIRAGQLIVGCPHAADNAPYRDAREYHEAMCTPAANVRFYEDEHGIVAAGSLVPGLTVEDVAKLRHISGEWRTVSLELMAAVGVDNPGFPVAPLDAETVAVTASADLARAMVAHIPRRPVDPLHIVERAAERAAEKAVEALEARQQRAQALEAATAVVAQAQVAATAREINRYTKRGSN</sequence>
<dbReference type="Proteomes" id="UP001229651">
    <property type="component" value="Unassembled WGS sequence"/>
</dbReference>
<evidence type="ECO:0000256" key="1">
    <source>
        <dbReference type="SAM" id="MobiDB-lite"/>
    </source>
</evidence>